<comment type="similarity">
    <text evidence="1">Belongs to the DEFL family.</text>
</comment>
<evidence type="ECO:0000313" key="7">
    <source>
        <dbReference type="EMBL" id="CDY11674.1"/>
    </source>
</evidence>
<keyword evidence="6" id="KW-0732">Signal</keyword>
<dbReference type="OrthoDB" id="1093733at2759"/>
<dbReference type="PaxDb" id="3708-A0A078FFE0"/>
<dbReference type="AlphaFoldDB" id="A0A078FFE0"/>
<dbReference type="OMA" id="CKHPVGP"/>
<keyword evidence="3" id="KW-0295">Fungicide</keyword>
<sequence>MESKKSSFSTLLLITFMIMFIISEPKSVDASVAPCNHPVGPYTESCFDDCVTGKYGYSYESAFCRRDSTGTCVICCCEIINE</sequence>
<keyword evidence="8" id="KW-1185">Reference proteome</keyword>
<evidence type="ECO:0000256" key="4">
    <source>
        <dbReference type="ARBA" id="ARBA00022821"/>
    </source>
</evidence>
<proteinExistence type="inferred from homology"/>
<evidence type="ECO:0000256" key="2">
    <source>
        <dbReference type="ARBA" id="ARBA00022529"/>
    </source>
</evidence>
<organism evidence="7 8">
    <name type="scientific">Brassica napus</name>
    <name type="common">Rape</name>
    <dbReference type="NCBI Taxonomy" id="3708"/>
    <lineage>
        <taxon>Eukaryota</taxon>
        <taxon>Viridiplantae</taxon>
        <taxon>Streptophyta</taxon>
        <taxon>Embryophyta</taxon>
        <taxon>Tracheophyta</taxon>
        <taxon>Spermatophyta</taxon>
        <taxon>Magnoliopsida</taxon>
        <taxon>eudicotyledons</taxon>
        <taxon>Gunneridae</taxon>
        <taxon>Pentapetalae</taxon>
        <taxon>rosids</taxon>
        <taxon>malvids</taxon>
        <taxon>Brassicales</taxon>
        <taxon>Brassicaceae</taxon>
        <taxon>Brassiceae</taxon>
        <taxon>Brassica</taxon>
    </lineage>
</organism>
<evidence type="ECO:0000256" key="1">
    <source>
        <dbReference type="ARBA" id="ARBA00006722"/>
    </source>
</evidence>
<evidence type="ECO:0000256" key="6">
    <source>
        <dbReference type="SAM" id="SignalP"/>
    </source>
</evidence>
<keyword evidence="2" id="KW-0929">Antimicrobial</keyword>
<accession>A0A078FFE0</accession>
<evidence type="ECO:0000256" key="3">
    <source>
        <dbReference type="ARBA" id="ARBA00022577"/>
    </source>
</evidence>
<keyword evidence="5" id="KW-1015">Disulfide bond</keyword>
<dbReference type="InterPro" id="IPR010851">
    <property type="entry name" value="DEFL"/>
</dbReference>
<protein>
    <submittedName>
        <fullName evidence="7">BnaC06g12820D protein</fullName>
    </submittedName>
</protein>
<dbReference type="GO" id="GO:0031640">
    <property type="term" value="P:killing of cells of another organism"/>
    <property type="evidence" value="ECO:0007669"/>
    <property type="project" value="UniProtKB-KW"/>
</dbReference>
<name>A0A078FFE0_BRANA</name>
<reference evidence="7 8" key="1">
    <citation type="journal article" date="2014" name="Science">
        <title>Plant genetics. Early allopolyploid evolution in the post-Neolithic Brassica napus oilseed genome.</title>
        <authorList>
            <person name="Chalhoub B."/>
            <person name="Denoeud F."/>
            <person name="Liu S."/>
            <person name="Parkin I.A."/>
            <person name="Tang H."/>
            <person name="Wang X."/>
            <person name="Chiquet J."/>
            <person name="Belcram H."/>
            <person name="Tong C."/>
            <person name="Samans B."/>
            <person name="Correa M."/>
            <person name="Da Silva C."/>
            <person name="Just J."/>
            <person name="Falentin C."/>
            <person name="Koh C.S."/>
            <person name="Le Clainche I."/>
            <person name="Bernard M."/>
            <person name="Bento P."/>
            <person name="Noel B."/>
            <person name="Labadie K."/>
            <person name="Alberti A."/>
            <person name="Charles M."/>
            <person name="Arnaud D."/>
            <person name="Guo H."/>
            <person name="Daviaud C."/>
            <person name="Alamery S."/>
            <person name="Jabbari K."/>
            <person name="Zhao M."/>
            <person name="Edger P.P."/>
            <person name="Chelaifa H."/>
            <person name="Tack D."/>
            <person name="Lassalle G."/>
            <person name="Mestiri I."/>
            <person name="Schnel N."/>
            <person name="Le Paslier M.C."/>
            <person name="Fan G."/>
            <person name="Renault V."/>
            <person name="Bayer P.E."/>
            <person name="Golicz A.A."/>
            <person name="Manoli S."/>
            <person name="Lee T.H."/>
            <person name="Thi V.H."/>
            <person name="Chalabi S."/>
            <person name="Hu Q."/>
            <person name="Fan C."/>
            <person name="Tollenaere R."/>
            <person name="Lu Y."/>
            <person name="Battail C."/>
            <person name="Shen J."/>
            <person name="Sidebottom C.H."/>
            <person name="Wang X."/>
            <person name="Canaguier A."/>
            <person name="Chauveau A."/>
            <person name="Berard A."/>
            <person name="Deniot G."/>
            <person name="Guan M."/>
            <person name="Liu Z."/>
            <person name="Sun F."/>
            <person name="Lim Y.P."/>
            <person name="Lyons E."/>
            <person name="Town C.D."/>
            <person name="Bancroft I."/>
            <person name="Wang X."/>
            <person name="Meng J."/>
            <person name="Ma J."/>
            <person name="Pires J.C."/>
            <person name="King G.J."/>
            <person name="Brunel D."/>
            <person name="Delourme R."/>
            <person name="Renard M."/>
            <person name="Aury J.M."/>
            <person name="Adams K.L."/>
            <person name="Batley J."/>
            <person name="Snowdon R.J."/>
            <person name="Tost J."/>
            <person name="Edwards D."/>
            <person name="Zhou Y."/>
            <person name="Hua W."/>
            <person name="Sharpe A.G."/>
            <person name="Paterson A.H."/>
            <person name="Guan C."/>
            <person name="Wincker P."/>
        </authorList>
    </citation>
    <scope>NUCLEOTIDE SEQUENCE [LARGE SCALE GENOMIC DNA]</scope>
    <source>
        <strain evidence="8">cv. Darmor-bzh</strain>
    </source>
</reference>
<keyword evidence="4" id="KW-0611">Plant defense</keyword>
<dbReference type="Pfam" id="PF25052">
    <property type="entry name" value="AtDEF-like"/>
    <property type="match status" value="1"/>
</dbReference>
<dbReference type="GO" id="GO:0050832">
    <property type="term" value="P:defense response to fungus"/>
    <property type="evidence" value="ECO:0007669"/>
    <property type="project" value="UniProtKB-KW"/>
</dbReference>
<feature type="chain" id="PRO_5044539359" evidence="6">
    <location>
        <begin position="24"/>
        <end position="82"/>
    </location>
</feature>
<dbReference type="Proteomes" id="UP000028999">
    <property type="component" value="Unassembled WGS sequence"/>
</dbReference>
<feature type="signal peptide" evidence="6">
    <location>
        <begin position="1"/>
        <end position="23"/>
    </location>
</feature>
<dbReference type="KEGG" id="bna:106405696"/>
<dbReference type="Gramene" id="CDY11674">
    <property type="protein sequence ID" value="CDY11674"/>
    <property type="gene ID" value="GSBRNA2T00049833001"/>
</dbReference>
<evidence type="ECO:0000313" key="8">
    <source>
        <dbReference type="Proteomes" id="UP000028999"/>
    </source>
</evidence>
<gene>
    <name evidence="7" type="primary">BnaC06g12820D</name>
    <name evidence="7" type="ORF">GSBRNA2T00049833001</name>
</gene>
<evidence type="ECO:0000256" key="5">
    <source>
        <dbReference type="ARBA" id="ARBA00023157"/>
    </source>
</evidence>
<dbReference type="STRING" id="3708.A0A078FFE0"/>
<dbReference type="EMBL" id="LK032013">
    <property type="protein sequence ID" value="CDY11674.1"/>
    <property type="molecule type" value="Genomic_DNA"/>
</dbReference>